<evidence type="ECO:0000313" key="4">
    <source>
        <dbReference type="Proteomes" id="UP000675747"/>
    </source>
</evidence>
<dbReference type="AlphaFoldDB" id="A0A8J7VW16"/>
<evidence type="ECO:0000313" key="3">
    <source>
        <dbReference type="EMBL" id="MBS7455953.1"/>
    </source>
</evidence>
<reference evidence="3 4" key="1">
    <citation type="journal article" date="2021" name="Microbiol. Resour. Announc.">
        <title>Draft Genome Sequence of Coralloluteibacterium stylophorae LMG 29479T.</title>
        <authorList>
            <person name="Karlyshev A.V."/>
            <person name="Kudryashova E.B."/>
            <person name="Ariskina E.V."/>
            <person name="Conroy A.P."/>
            <person name="Abidueva E.Y."/>
        </authorList>
    </citation>
    <scope>NUCLEOTIDE SEQUENCE [LARGE SCALE GENOMIC DNA]</scope>
    <source>
        <strain evidence="3 4">LMG 29479</strain>
    </source>
</reference>
<feature type="transmembrane region" description="Helical" evidence="1">
    <location>
        <begin position="79"/>
        <end position="101"/>
    </location>
</feature>
<dbReference type="EMBL" id="JAGQFT010000089">
    <property type="protein sequence ID" value="MBR0562978.1"/>
    <property type="molecule type" value="Genomic_DNA"/>
</dbReference>
<feature type="transmembrane region" description="Helical" evidence="1">
    <location>
        <begin position="7"/>
        <end position="30"/>
    </location>
</feature>
<keyword evidence="1" id="KW-0472">Membrane</keyword>
<keyword evidence="1" id="KW-1133">Transmembrane helix</keyword>
<evidence type="ECO:0000313" key="2">
    <source>
        <dbReference type="EMBL" id="MBR0562978.1"/>
    </source>
</evidence>
<accession>A0A8J7VW16</accession>
<keyword evidence="1" id="KW-0812">Transmembrane</keyword>
<organism evidence="2">
    <name type="scientific">Coralloluteibacterium stylophorae</name>
    <dbReference type="NCBI Taxonomy" id="1776034"/>
    <lineage>
        <taxon>Bacteria</taxon>
        <taxon>Pseudomonadati</taxon>
        <taxon>Pseudomonadota</taxon>
        <taxon>Gammaproteobacteria</taxon>
        <taxon>Lysobacterales</taxon>
        <taxon>Lysobacteraceae</taxon>
        <taxon>Coralloluteibacterium</taxon>
    </lineage>
</organism>
<proteinExistence type="predicted"/>
<reference evidence="2" key="2">
    <citation type="submission" date="2021-04" db="EMBL/GenBank/DDBJ databases">
        <authorList>
            <person name="Karlyshev A.V."/>
        </authorList>
    </citation>
    <scope>NUCLEOTIDE SEQUENCE</scope>
    <source>
        <strain evidence="2">LMG 29479</strain>
    </source>
</reference>
<dbReference type="RefSeq" id="WP_211926900.1">
    <property type="nucleotide sequence ID" value="NZ_JAGQFT020000001.1"/>
</dbReference>
<sequence length="104" mass="10845">MGIAILELAILGAIGLAIGGIACFGLFWLLSALHLRDHDPRTRARLGADPLAWAGWFLRGQFRKAPDDGLRGLAVPAQVGLWVGAGAAVVALVLVGIRALVQPS</sequence>
<keyword evidence="4" id="KW-1185">Reference proteome</keyword>
<evidence type="ECO:0000256" key="1">
    <source>
        <dbReference type="SAM" id="Phobius"/>
    </source>
</evidence>
<comment type="caution">
    <text evidence="2">The sequence shown here is derived from an EMBL/GenBank/DDBJ whole genome shotgun (WGS) entry which is preliminary data.</text>
</comment>
<gene>
    <name evidence="3" type="ORF">KB893_002245</name>
    <name evidence="2" type="ORF">KB893_10685</name>
</gene>
<dbReference type="EMBL" id="JAGQFT020000001">
    <property type="protein sequence ID" value="MBS7455953.1"/>
    <property type="molecule type" value="Genomic_DNA"/>
</dbReference>
<dbReference type="Proteomes" id="UP000675747">
    <property type="component" value="Unassembled WGS sequence"/>
</dbReference>
<name>A0A8J7VW16_9GAMM</name>
<protein>
    <submittedName>
        <fullName evidence="2">Uncharacterized protein</fullName>
    </submittedName>
</protein>